<accession>A0ABX5M5P2</accession>
<reference evidence="1 2" key="1">
    <citation type="submission" date="2018-04" db="EMBL/GenBank/DDBJ databases">
        <title>Active sludge and wastewater microbial communities from Klosterneuburg, Austria.</title>
        <authorList>
            <person name="Wagner M."/>
        </authorList>
    </citation>
    <scope>NUCLEOTIDE SEQUENCE [LARGE SCALE GENOMIC DNA]</scope>
    <source>
        <strain evidence="1 2">Nm 57</strain>
    </source>
</reference>
<keyword evidence="2" id="KW-1185">Reference proteome</keyword>
<dbReference type="EMBL" id="QICQ01000021">
    <property type="protein sequence ID" value="PXV79778.1"/>
    <property type="molecule type" value="Genomic_DNA"/>
</dbReference>
<dbReference type="Pfam" id="PF04386">
    <property type="entry name" value="SspB"/>
    <property type="match status" value="1"/>
</dbReference>
<dbReference type="InterPro" id="IPR036760">
    <property type="entry name" value="SspB-like_sf"/>
</dbReference>
<sequence>MNNVSSIKPYLIRAVHEWCINNGYCPYISALEDGCSGIPAELFKNKEIILNISSQSVNDLQIDNEIIQFITRFNGVPKKIRIMIAAVSAIFARESGQGLTFIPEINTGWTEGSYIDDSILQKDQALSVEGKQRDKAFLKIVK</sequence>
<dbReference type="Gene3D" id="2.30.30.220">
    <property type="entry name" value="SspB-like"/>
    <property type="match status" value="1"/>
</dbReference>
<organism evidence="1 2">
    <name type="scientific">Nitrosomonas eutropha</name>
    <dbReference type="NCBI Taxonomy" id="916"/>
    <lineage>
        <taxon>Bacteria</taxon>
        <taxon>Pseudomonadati</taxon>
        <taxon>Pseudomonadota</taxon>
        <taxon>Betaproteobacteria</taxon>
        <taxon>Nitrosomonadales</taxon>
        <taxon>Nitrosomonadaceae</taxon>
        <taxon>Nitrosomonas</taxon>
    </lineage>
</organism>
<gene>
    <name evidence="1" type="ORF">C8R14_12141</name>
</gene>
<comment type="caution">
    <text evidence="1">The sequence shown here is derived from an EMBL/GenBank/DDBJ whole genome shotgun (WGS) entry which is preliminary data.</text>
</comment>
<dbReference type="NCBIfam" id="NF008769">
    <property type="entry name" value="PRK11798.2-5"/>
    <property type="match status" value="1"/>
</dbReference>
<name>A0ABX5M5P2_9PROT</name>
<proteinExistence type="predicted"/>
<evidence type="ECO:0000313" key="1">
    <source>
        <dbReference type="EMBL" id="PXV79778.1"/>
    </source>
</evidence>
<dbReference type="SUPFAM" id="SSF101738">
    <property type="entry name" value="SspB-like"/>
    <property type="match status" value="1"/>
</dbReference>
<dbReference type="PIRSF" id="PIRSF005276">
    <property type="entry name" value="SspB"/>
    <property type="match status" value="1"/>
</dbReference>
<evidence type="ECO:0000313" key="2">
    <source>
        <dbReference type="Proteomes" id="UP000247780"/>
    </source>
</evidence>
<dbReference type="PANTHER" id="PTHR37486:SF1">
    <property type="entry name" value="STRINGENT STARVATION PROTEIN B"/>
    <property type="match status" value="1"/>
</dbReference>
<dbReference type="RefSeq" id="WP_011634189.1">
    <property type="nucleotide sequence ID" value="NZ_FMTW01000028.1"/>
</dbReference>
<dbReference type="Proteomes" id="UP000247780">
    <property type="component" value="Unassembled WGS sequence"/>
</dbReference>
<dbReference type="PANTHER" id="PTHR37486">
    <property type="entry name" value="STRINGENT STARVATION PROTEIN B"/>
    <property type="match status" value="1"/>
</dbReference>
<protein>
    <submittedName>
        <fullName evidence="1">Stringent starvation protein B</fullName>
    </submittedName>
</protein>
<dbReference type="InterPro" id="IPR007481">
    <property type="entry name" value="SspB"/>
</dbReference>